<sequence>ESPVNMLRITLSVFSTAYNFILNILYNKNFRTGFKATFTCQKVVIKHNTVLPADGVHSVLKLPISGQPATISVFTLTLPERSHVTA</sequence>
<dbReference type="SUPFAM" id="SSF81321">
    <property type="entry name" value="Family A G protein-coupled receptor-like"/>
    <property type="match status" value="1"/>
</dbReference>
<accession>A0A0B7C455</accession>
<dbReference type="AlphaFoldDB" id="A0A0B7C455"/>
<name>A0A0B7C455_9EUPU</name>
<dbReference type="EMBL" id="HACG01053071">
    <property type="protein sequence ID" value="CEK99942.1"/>
    <property type="molecule type" value="Transcribed_RNA"/>
</dbReference>
<keyword evidence="1" id="KW-0812">Transmembrane</keyword>
<evidence type="ECO:0000313" key="2">
    <source>
        <dbReference type="EMBL" id="CEK99942.1"/>
    </source>
</evidence>
<organism evidence="2">
    <name type="scientific">Arion vulgaris</name>
    <dbReference type="NCBI Taxonomy" id="1028688"/>
    <lineage>
        <taxon>Eukaryota</taxon>
        <taxon>Metazoa</taxon>
        <taxon>Spiralia</taxon>
        <taxon>Lophotrochozoa</taxon>
        <taxon>Mollusca</taxon>
        <taxon>Gastropoda</taxon>
        <taxon>Heterobranchia</taxon>
        <taxon>Euthyneura</taxon>
        <taxon>Panpulmonata</taxon>
        <taxon>Eupulmonata</taxon>
        <taxon>Stylommatophora</taxon>
        <taxon>Helicina</taxon>
        <taxon>Arionoidea</taxon>
        <taxon>Arionidae</taxon>
        <taxon>Arion</taxon>
    </lineage>
</organism>
<proteinExistence type="predicted"/>
<feature type="non-terminal residue" evidence="2">
    <location>
        <position position="1"/>
    </location>
</feature>
<gene>
    <name evidence="2" type="primary">ORF222496</name>
</gene>
<feature type="transmembrane region" description="Helical" evidence="1">
    <location>
        <begin position="6"/>
        <end position="26"/>
    </location>
</feature>
<reference evidence="2" key="1">
    <citation type="submission" date="2014-12" db="EMBL/GenBank/DDBJ databases">
        <title>Insight into the proteome of Arion vulgaris.</title>
        <authorList>
            <person name="Aradska J."/>
            <person name="Bulat T."/>
            <person name="Smidak R."/>
            <person name="Sarate P."/>
            <person name="Gangsoo J."/>
            <person name="Sialana F."/>
            <person name="Bilban M."/>
            <person name="Lubec G."/>
        </authorList>
    </citation>
    <scope>NUCLEOTIDE SEQUENCE</scope>
    <source>
        <tissue evidence="2">Skin</tissue>
    </source>
</reference>
<evidence type="ECO:0000256" key="1">
    <source>
        <dbReference type="SAM" id="Phobius"/>
    </source>
</evidence>
<protein>
    <submittedName>
        <fullName evidence="2">Uncharacterized protein</fullName>
    </submittedName>
</protein>
<keyword evidence="1" id="KW-1133">Transmembrane helix</keyword>
<keyword evidence="1" id="KW-0472">Membrane</keyword>